<comment type="caution">
    <text evidence="1">The sequence shown here is derived from an EMBL/GenBank/DDBJ whole genome shotgun (WGS) entry which is preliminary data.</text>
</comment>
<name>A0A1V6YE35_PENNA</name>
<evidence type="ECO:0000313" key="2">
    <source>
        <dbReference type="Proteomes" id="UP000191691"/>
    </source>
</evidence>
<sequence>MTEGGRLIVVGENQGPYGVLTTPLDGLCVPTTGIDECLFSSTVIPEQVALLAIYMPTLRSHIKSYVQTWNMHNIRKQADHSERAPGNPYHHPPKGVMTPCWFRAFIYTSRVLYLQFSPTRAVPRATMPRRRNPSVPATYKQWEDSIFYAPVVQNTLVKIVFTIIAQRNYKWRQFDAVAACLNASREDHDIVYVIQPLGFEYEEPDIGTKGSDFTHAITIRVCVKKHGGSTWFLLVHVDDFIAAAPTDGEVEQIFQQVKGQFEVKDMGEPSRFLGSAILPERRVVPVPLCERRGLGRAVGARRRQSSMLGEICQHASHGRTPIQNSTRDKQYYMEAQLK</sequence>
<keyword evidence="2" id="KW-1185">Reference proteome</keyword>
<organism evidence="1 2">
    <name type="scientific">Penicillium nalgiovense</name>
    <dbReference type="NCBI Taxonomy" id="60175"/>
    <lineage>
        <taxon>Eukaryota</taxon>
        <taxon>Fungi</taxon>
        <taxon>Dikarya</taxon>
        <taxon>Ascomycota</taxon>
        <taxon>Pezizomycotina</taxon>
        <taxon>Eurotiomycetes</taxon>
        <taxon>Eurotiomycetidae</taxon>
        <taxon>Eurotiales</taxon>
        <taxon>Aspergillaceae</taxon>
        <taxon>Penicillium</taxon>
    </lineage>
</organism>
<protein>
    <recommendedName>
        <fullName evidence="3">Reverse transcriptase Ty1/copia-type domain-containing protein</fullName>
    </recommendedName>
</protein>
<evidence type="ECO:0008006" key="3">
    <source>
        <dbReference type="Google" id="ProtNLM"/>
    </source>
</evidence>
<evidence type="ECO:0000313" key="1">
    <source>
        <dbReference type="EMBL" id="OQE85749.1"/>
    </source>
</evidence>
<proteinExistence type="predicted"/>
<dbReference type="Proteomes" id="UP000191691">
    <property type="component" value="Unassembled WGS sequence"/>
</dbReference>
<accession>A0A1V6YE35</accession>
<dbReference type="EMBL" id="MOOB01000023">
    <property type="protein sequence ID" value="OQE85749.1"/>
    <property type="molecule type" value="Genomic_DNA"/>
</dbReference>
<gene>
    <name evidence="1" type="ORF">PENNAL_c0023G11766</name>
</gene>
<dbReference type="AlphaFoldDB" id="A0A1V6YE35"/>
<reference evidence="2" key="1">
    <citation type="journal article" date="2017" name="Nat. Microbiol.">
        <title>Global analysis of biosynthetic gene clusters reveals vast potential of secondary metabolite production in Penicillium species.</title>
        <authorList>
            <person name="Nielsen J.C."/>
            <person name="Grijseels S."/>
            <person name="Prigent S."/>
            <person name="Ji B."/>
            <person name="Dainat J."/>
            <person name="Nielsen K.F."/>
            <person name="Frisvad J.C."/>
            <person name="Workman M."/>
            <person name="Nielsen J."/>
        </authorList>
    </citation>
    <scope>NUCLEOTIDE SEQUENCE [LARGE SCALE GENOMIC DNA]</scope>
    <source>
        <strain evidence="2">IBT 13039</strain>
    </source>
</reference>